<organism evidence="2 3">
    <name type="scientific">Neospora caninum (strain Liverpool)</name>
    <dbReference type="NCBI Taxonomy" id="572307"/>
    <lineage>
        <taxon>Eukaryota</taxon>
        <taxon>Sar</taxon>
        <taxon>Alveolata</taxon>
        <taxon>Apicomplexa</taxon>
        <taxon>Conoidasida</taxon>
        <taxon>Coccidia</taxon>
        <taxon>Eucoccidiorida</taxon>
        <taxon>Eimeriorina</taxon>
        <taxon>Sarcocystidae</taxon>
        <taxon>Neospora</taxon>
    </lineage>
</organism>
<evidence type="ECO:0000256" key="1">
    <source>
        <dbReference type="SAM" id="MobiDB-lite"/>
    </source>
</evidence>
<sequence length="110" mass="12510">MRQSAISKQRGRSELSKNANQVKTPQRQPLASAHPAQQLGKKEEKTEGEKKEEKTNDEKKEEKKGAETIDTEREERKKREDGHTCGESNVETRVQAEGLKAAQRGRRRAN</sequence>
<feature type="compositionally biased region" description="Polar residues" evidence="1">
    <location>
        <begin position="16"/>
        <end position="29"/>
    </location>
</feature>
<dbReference type="RefSeq" id="XP_003883185.1">
    <property type="nucleotide sequence ID" value="XM_003883136.1"/>
</dbReference>
<keyword evidence="3" id="KW-1185">Reference proteome</keyword>
<protein>
    <submittedName>
        <fullName evidence="2">Uncharacterized protein</fullName>
    </submittedName>
</protein>
<reference evidence="3" key="1">
    <citation type="journal article" date="2012" name="PLoS Pathog.">
        <title>Comparative genomics of the apicomplexan parasites Toxoplasma gondii and Neospora caninum: Coccidia differing in host range and transmission strategy.</title>
        <authorList>
            <person name="Reid A.J."/>
            <person name="Vermont S.J."/>
            <person name="Cotton J.A."/>
            <person name="Harris D."/>
            <person name="Hill-Cawthorne G.A."/>
            <person name="Konen-Waisman S."/>
            <person name="Latham S.M."/>
            <person name="Mourier T."/>
            <person name="Norton R."/>
            <person name="Quail M.A."/>
            <person name="Sanders M."/>
            <person name="Shanmugam D."/>
            <person name="Sohal A."/>
            <person name="Wasmuth J.D."/>
            <person name="Brunk B."/>
            <person name="Grigg M.E."/>
            <person name="Howard J.C."/>
            <person name="Parkinson J."/>
            <person name="Roos D.S."/>
            <person name="Trees A.J."/>
            <person name="Berriman M."/>
            <person name="Pain A."/>
            <person name="Wastling J.M."/>
        </authorList>
    </citation>
    <scope>NUCLEOTIDE SEQUENCE [LARGE SCALE GENOMIC DNA]</scope>
    <source>
        <strain evidence="3">Liverpool</strain>
    </source>
</reference>
<dbReference type="Proteomes" id="UP000007494">
    <property type="component" value="Chromosome VIIb"/>
</dbReference>
<dbReference type="InParanoid" id="F0VHF9"/>
<dbReference type="AlphaFoldDB" id="F0VHF9"/>
<accession>F0VHF9</accession>
<evidence type="ECO:0000313" key="2">
    <source>
        <dbReference type="EMBL" id="CBZ53153.1"/>
    </source>
</evidence>
<name>F0VHF9_NEOCL</name>
<evidence type="ECO:0000313" key="3">
    <source>
        <dbReference type="Proteomes" id="UP000007494"/>
    </source>
</evidence>
<gene>
    <name evidence="2" type="ORF">NCLIV_029400</name>
</gene>
<proteinExistence type="predicted"/>
<dbReference type="VEuPathDB" id="ToxoDB:NCLIV_029400"/>
<feature type="region of interest" description="Disordered" evidence="1">
    <location>
        <begin position="1"/>
        <end position="110"/>
    </location>
</feature>
<feature type="compositionally biased region" description="Basic and acidic residues" evidence="1">
    <location>
        <begin position="40"/>
        <end position="84"/>
    </location>
</feature>
<dbReference type="GeneID" id="13443420"/>
<dbReference type="EMBL" id="FR823389">
    <property type="protein sequence ID" value="CBZ53153.1"/>
    <property type="molecule type" value="Genomic_DNA"/>
</dbReference>